<accession>A0A1Y0XN31</accession>
<dbReference type="RefSeq" id="WP_003183583.1">
    <property type="nucleotide sequence ID" value="NZ_BEXU01000015.1"/>
</dbReference>
<dbReference type="EMBL" id="NILC01000028">
    <property type="protein sequence ID" value="TWL23785.1"/>
    <property type="molecule type" value="Genomic_DNA"/>
</dbReference>
<proteinExistence type="predicted"/>
<dbReference type="AlphaFoldDB" id="A0A1Y0XN31"/>
<reference evidence="2 3" key="1">
    <citation type="submission" date="2019-06" db="EMBL/GenBank/DDBJ databases">
        <title>Genome sequence analysis of &gt;100 Bacillus licheniformis strains suggests intrinsic resistance to this species.</title>
        <authorList>
            <person name="Wels M."/>
            <person name="Siezen R.J."/>
            <person name="Johansen E."/>
            <person name="Stuer-Lauridsen B."/>
            <person name="Bjerre K."/>
            <person name="Nielsen B.K.K."/>
        </authorList>
    </citation>
    <scope>NUCLEOTIDE SEQUENCE [LARGE SCALE GENOMIC DNA]</scope>
    <source>
        <strain evidence="2 3">BAC-16736</strain>
    </source>
</reference>
<evidence type="ECO:0000313" key="3">
    <source>
        <dbReference type="Proteomes" id="UP000435910"/>
    </source>
</evidence>
<evidence type="ECO:0000313" key="2">
    <source>
        <dbReference type="EMBL" id="TWL23785.1"/>
    </source>
</evidence>
<evidence type="ECO:0000313" key="1">
    <source>
        <dbReference type="EMBL" id="QPR70642.1"/>
    </source>
</evidence>
<gene>
    <name evidence="2" type="ORF">CHCC16736_1493</name>
    <name evidence="1" type="ORF">I6G80_12260</name>
</gene>
<reference evidence="1 4" key="2">
    <citation type="submission" date="2020-12" db="EMBL/GenBank/DDBJ databases">
        <title>FDA dAtabase for Regulatory Grade micrObial Sequences (FDA-ARGOS): Supporting development and validation of Infectious Disease Dx tests.</title>
        <authorList>
            <person name="Nelson B."/>
            <person name="Plummer A."/>
            <person name="Tallon L."/>
            <person name="Sadzewicz L."/>
            <person name="Zhao X."/>
            <person name="Boylan J."/>
            <person name="Ott S."/>
            <person name="Bowen H."/>
            <person name="Vavikolanu K."/>
            <person name="Mehta A."/>
            <person name="Aluvathingal J."/>
            <person name="Nadendla S."/>
            <person name="Myers T."/>
            <person name="Yan Y."/>
            <person name="Sichtig H."/>
        </authorList>
    </citation>
    <scope>NUCLEOTIDE SEQUENCE [LARGE SCALE GENOMIC DNA]</scope>
    <source>
        <strain evidence="1 4">FDAARGOS_923</strain>
    </source>
</reference>
<evidence type="ECO:0000313" key="4">
    <source>
        <dbReference type="Proteomes" id="UP000595038"/>
    </source>
</evidence>
<protein>
    <submittedName>
        <fullName evidence="2">Uncharacterized protein</fullName>
    </submittedName>
</protein>
<dbReference type="EMBL" id="CP065647">
    <property type="protein sequence ID" value="QPR70642.1"/>
    <property type="molecule type" value="Genomic_DNA"/>
</dbReference>
<dbReference type="Proteomes" id="UP000435910">
    <property type="component" value="Unassembled WGS sequence"/>
</dbReference>
<dbReference type="GeneID" id="92860708"/>
<dbReference type="OMA" id="YQNYTEI"/>
<organism evidence="2 3">
    <name type="scientific">Bacillus licheniformis</name>
    <dbReference type="NCBI Taxonomy" id="1402"/>
    <lineage>
        <taxon>Bacteria</taxon>
        <taxon>Bacillati</taxon>
        <taxon>Bacillota</taxon>
        <taxon>Bacilli</taxon>
        <taxon>Bacillales</taxon>
        <taxon>Bacillaceae</taxon>
        <taxon>Bacillus</taxon>
    </lineage>
</organism>
<dbReference type="Proteomes" id="UP000595038">
    <property type="component" value="Chromosome"/>
</dbReference>
<sequence length="74" mass="8493">MNSNDTVTMLNEEFENDQTGEKVEGITIIVDGQFKQVLDIIKAKSDSYQNYTEIIRDALFEGVNSMTMKLRNKE</sequence>
<name>A0A1Y0XN31_BACLI</name>